<organism evidence="3 4">
    <name type="scientific">Phormidium pseudopriestleyi FRX01</name>
    <dbReference type="NCBI Taxonomy" id="1759528"/>
    <lineage>
        <taxon>Bacteria</taxon>
        <taxon>Bacillati</taxon>
        <taxon>Cyanobacteriota</taxon>
        <taxon>Cyanophyceae</taxon>
        <taxon>Oscillatoriophycideae</taxon>
        <taxon>Oscillatoriales</taxon>
        <taxon>Oscillatoriaceae</taxon>
        <taxon>Phormidium</taxon>
    </lineage>
</organism>
<dbReference type="PANTHER" id="PTHR33352:SF3">
    <property type="entry name" value="SLR1612 PROTEIN"/>
    <property type="match status" value="1"/>
</dbReference>
<evidence type="ECO:0000313" key="4">
    <source>
        <dbReference type="Proteomes" id="UP000664844"/>
    </source>
</evidence>
<protein>
    <submittedName>
        <fullName evidence="3">Uma2 family endonuclease</fullName>
    </submittedName>
</protein>
<keyword evidence="3" id="KW-0255">Endonuclease</keyword>
<dbReference type="Pfam" id="PF05685">
    <property type="entry name" value="Uma2"/>
    <property type="match status" value="1"/>
</dbReference>
<keyword evidence="1" id="KW-0175">Coiled coil</keyword>
<keyword evidence="3" id="KW-0378">Hydrolase</keyword>
<comment type="caution">
    <text evidence="3">The sequence shown here is derived from an EMBL/GenBank/DDBJ whole genome shotgun (WGS) entry which is preliminary data.</text>
</comment>
<name>A0ABS3FX68_9CYAN</name>
<dbReference type="SUPFAM" id="SSF52980">
    <property type="entry name" value="Restriction endonuclease-like"/>
    <property type="match status" value="1"/>
</dbReference>
<dbReference type="PANTHER" id="PTHR33352">
    <property type="entry name" value="SLR1095 PROTEIN"/>
    <property type="match status" value="1"/>
</dbReference>
<dbReference type="InterPro" id="IPR011335">
    <property type="entry name" value="Restrct_endonuc-II-like"/>
</dbReference>
<evidence type="ECO:0000259" key="2">
    <source>
        <dbReference type="Pfam" id="PF05685"/>
    </source>
</evidence>
<dbReference type="CDD" id="cd06260">
    <property type="entry name" value="DUF820-like"/>
    <property type="match status" value="1"/>
</dbReference>
<keyword evidence="3" id="KW-0540">Nuclease</keyword>
<keyword evidence="4" id="KW-1185">Reference proteome</keyword>
<dbReference type="Proteomes" id="UP000664844">
    <property type="component" value="Unassembled WGS sequence"/>
</dbReference>
<feature type="domain" description="Putative restriction endonuclease" evidence="2">
    <location>
        <begin position="26"/>
        <end position="175"/>
    </location>
</feature>
<proteinExistence type="predicted"/>
<sequence>MIISHSPVSPQIEYPDEDGKLMAESDAARDYLIYAVETLDIHFQKREDTYVSGNLFIYYEEGKPDCVVSPDAFVIFGVEKRKRRSYKTWEEGDKKPNFVLEITSKSTRSQDQGAKKGIYAFLGVSEYFQYDPTGDYLRPRLQGLRLREGNYFPLEVNALPDGTQTIWSEVLGLELRLLPGGELRFYNPETGEHLLSHREEAQARQAAQARIAELEARLRSLEQQ</sequence>
<dbReference type="EMBL" id="JAFLQW010000577">
    <property type="protein sequence ID" value="MBO0351696.1"/>
    <property type="molecule type" value="Genomic_DNA"/>
</dbReference>
<feature type="coiled-coil region" evidence="1">
    <location>
        <begin position="197"/>
        <end position="224"/>
    </location>
</feature>
<reference evidence="3 4" key="1">
    <citation type="submission" date="2021-03" db="EMBL/GenBank/DDBJ databases">
        <title>Metabolic Capacity of the Antarctic Cyanobacterium Phormidium pseudopriestleyi that Sustains Oxygenic Photosynthesis in the Presence of Hydrogen Sulfide.</title>
        <authorList>
            <person name="Lumian J.E."/>
            <person name="Jungblut A.D."/>
            <person name="Dillon M.L."/>
            <person name="Hawes I."/>
            <person name="Doran P.T."/>
            <person name="Mackey T.J."/>
            <person name="Dick G.J."/>
            <person name="Grettenberger C.L."/>
            <person name="Sumner D.Y."/>
        </authorList>
    </citation>
    <scope>NUCLEOTIDE SEQUENCE [LARGE SCALE GENOMIC DNA]</scope>
    <source>
        <strain evidence="3 4">FRX01</strain>
    </source>
</reference>
<accession>A0ABS3FX68</accession>
<evidence type="ECO:0000313" key="3">
    <source>
        <dbReference type="EMBL" id="MBO0351696.1"/>
    </source>
</evidence>
<gene>
    <name evidence="3" type="ORF">J0895_21955</name>
</gene>
<dbReference type="Gene3D" id="3.90.1570.10">
    <property type="entry name" value="tt1808, chain A"/>
    <property type="match status" value="1"/>
</dbReference>
<dbReference type="GO" id="GO:0004519">
    <property type="term" value="F:endonuclease activity"/>
    <property type="evidence" value="ECO:0007669"/>
    <property type="project" value="UniProtKB-KW"/>
</dbReference>
<dbReference type="InterPro" id="IPR012296">
    <property type="entry name" value="Nuclease_put_TT1808"/>
</dbReference>
<dbReference type="InterPro" id="IPR008538">
    <property type="entry name" value="Uma2"/>
</dbReference>
<dbReference type="RefSeq" id="WP_207090129.1">
    <property type="nucleotide sequence ID" value="NZ_JAFLQW010000577.1"/>
</dbReference>
<evidence type="ECO:0000256" key="1">
    <source>
        <dbReference type="SAM" id="Coils"/>
    </source>
</evidence>